<protein>
    <submittedName>
        <fullName evidence="1">Uncharacterized protein</fullName>
    </submittedName>
</protein>
<gene>
    <name evidence="1" type="ORF">EV182_000495</name>
</gene>
<keyword evidence="2" id="KW-1185">Reference proteome</keyword>
<proteinExistence type="predicted"/>
<dbReference type="Proteomes" id="UP001145114">
    <property type="component" value="Unassembled WGS sequence"/>
</dbReference>
<evidence type="ECO:0000313" key="1">
    <source>
        <dbReference type="EMBL" id="KAJ1675824.1"/>
    </source>
</evidence>
<reference evidence="1" key="1">
    <citation type="submission" date="2022-06" db="EMBL/GenBank/DDBJ databases">
        <title>Phylogenomic reconstructions and comparative analyses of Kickxellomycotina fungi.</title>
        <authorList>
            <person name="Reynolds N.K."/>
            <person name="Stajich J.E."/>
            <person name="Barry K."/>
            <person name="Grigoriev I.V."/>
            <person name="Crous P."/>
            <person name="Smith M.E."/>
        </authorList>
    </citation>
    <scope>NUCLEOTIDE SEQUENCE</scope>
    <source>
        <strain evidence="1">RSA 2271</strain>
    </source>
</reference>
<organism evidence="1 2">
    <name type="scientific">Spiromyces aspiralis</name>
    <dbReference type="NCBI Taxonomy" id="68401"/>
    <lineage>
        <taxon>Eukaryota</taxon>
        <taxon>Fungi</taxon>
        <taxon>Fungi incertae sedis</taxon>
        <taxon>Zoopagomycota</taxon>
        <taxon>Kickxellomycotina</taxon>
        <taxon>Kickxellomycetes</taxon>
        <taxon>Kickxellales</taxon>
        <taxon>Kickxellaceae</taxon>
        <taxon>Spiromyces</taxon>
    </lineage>
</organism>
<comment type="caution">
    <text evidence="1">The sequence shown here is derived from an EMBL/GenBank/DDBJ whole genome shotgun (WGS) entry which is preliminary data.</text>
</comment>
<name>A0ACC1HGX9_9FUNG</name>
<sequence>MCCASSLLSMEKGGYEICRFDSGSEPVVTCIDDVEFIPYKELVPQDPAPPTAEPSPRMADHEAERSGQGGLHGMDGLCRASSSLYSKSSMVDPEVWHYESPSSASASARTTPVLLHQPAPIAQPSSLLFADSLALGLFGLQQFPASDSCPIYGYSSQGEASDPAAPAVPLPSIAATSAAADQRKSAFNFTETTHATVNDSDGNAFKLPDAGSAAFVKGNFRPFDFTLPPATTSKFTSVPSQRASTSTTTVASGSGGDQHGTFEPAHTTPNKESSIVQLLRKIIDGRRRGQQMDTYATMGIACTTT</sequence>
<dbReference type="EMBL" id="JAMZIH010005165">
    <property type="protein sequence ID" value="KAJ1675824.1"/>
    <property type="molecule type" value="Genomic_DNA"/>
</dbReference>
<evidence type="ECO:0000313" key="2">
    <source>
        <dbReference type="Proteomes" id="UP001145114"/>
    </source>
</evidence>
<accession>A0ACC1HGX9</accession>